<dbReference type="Proteomes" id="UP000019132">
    <property type="component" value="Unassembled WGS sequence"/>
</dbReference>
<dbReference type="GO" id="GO:1990966">
    <property type="term" value="P:ATP generation from poly-ADP-D-ribose"/>
    <property type="evidence" value="ECO:0007669"/>
    <property type="project" value="TreeGrafter"/>
</dbReference>
<dbReference type="EC" id="3.2.1.143" evidence="2"/>
<evidence type="ECO:0000256" key="2">
    <source>
        <dbReference type="ARBA" id="ARBA00012255"/>
    </source>
</evidence>
<evidence type="ECO:0000313" key="9">
    <source>
        <dbReference type="EnsemblProtists" id="PYU1_T006618"/>
    </source>
</evidence>
<feature type="compositionally biased region" description="Basic and acidic residues" evidence="6">
    <location>
        <begin position="781"/>
        <end position="794"/>
    </location>
</feature>
<feature type="compositionally biased region" description="Basic and acidic residues" evidence="6">
    <location>
        <begin position="752"/>
        <end position="761"/>
    </location>
</feature>
<feature type="binding site" evidence="5">
    <location>
        <position position="527"/>
    </location>
    <ligand>
        <name>substrate</name>
    </ligand>
</feature>
<dbReference type="InterPro" id="IPR048362">
    <property type="entry name" value="PARG_helical"/>
</dbReference>
<dbReference type="eggNOG" id="KOG2064">
    <property type="taxonomic scope" value="Eukaryota"/>
</dbReference>
<feature type="active site" evidence="4">
    <location>
        <position position="469"/>
    </location>
</feature>
<reference evidence="10" key="2">
    <citation type="submission" date="2010-04" db="EMBL/GenBank/DDBJ databases">
        <authorList>
            <person name="Buell R."/>
            <person name="Hamilton J."/>
            <person name="Hostetler J."/>
        </authorList>
    </citation>
    <scope>NUCLEOTIDE SEQUENCE [LARGE SCALE GENOMIC DNA]</scope>
    <source>
        <strain evidence="10">DAOM:BR144</strain>
    </source>
</reference>
<evidence type="ECO:0000256" key="3">
    <source>
        <dbReference type="ARBA" id="ARBA00022801"/>
    </source>
</evidence>
<dbReference type="HOGENOM" id="CLU_024100_0_0_1"/>
<feature type="region of interest" description="Disordered" evidence="6">
    <location>
        <begin position="727"/>
        <end position="823"/>
    </location>
</feature>
<keyword evidence="3" id="KW-0378">Hydrolase</keyword>
<proteinExistence type="inferred from homology"/>
<feature type="active site" evidence="4">
    <location>
        <position position="488"/>
    </location>
</feature>
<dbReference type="InterPro" id="IPR007724">
    <property type="entry name" value="Poly_GlycHdrlase"/>
</dbReference>
<dbReference type="InParanoid" id="K3WNS6"/>
<evidence type="ECO:0000256" key="5">
    <source>
        <dbReference type="PIRSR" id="PIRSR607724-2"/>
    </source>
</evidence>
<dbReference type="STRING" id="431595.K3WNS6"/>
<evidence type="ECO:0000313" key="10">
    <source>
        <dbReference type="Proteomes" id="UP000019132"/>
    </source>
</evidence>
<feature type="binding site" evidence="5">
    <location>
        <position position="472"/>
    </location>
    <ligand>
        <name>substrate</name>
    </ligand>
</feature>
<dbReference type="GO" id="GO:0009225">
    <property type="term" value="P:nucleotide-sugar metabolic process"/>
    <property type="evidence" value="ECO:0007669"/>
    <property type="project" value="TreeGrafter"/>
</dbReference>
<protein>
    <recommendedName>
        <fullName evidence="2">poly(ADP-ribose) glycohydrolase</fullName>
        <ecNumber evidence="2">3.2.1.143</ecNumber>
    </recommendedName>
</protein>
<dbReference type="EMBL" id="GL376635">
    <property type="status" value="NOT_ANNOTATED_CDS"/>
    <property type="molecule type" value="Genomic_DNA"/>
</dbReference>
<organism evidence="9 10">
    <name type="scientific">Globisporangium ultimum (strain ATCC 200006 / CBS 805.95 / DAOM BR144)</name>
    <name type="common">Pythium ultimum</name>
    <dbReference type="NCBI Taxonomy" id="431595"/>
    <lineage>
        <taxon>Eukaryota</taxon>
        <taxon>Sar</taxon>
        <taxon>Stramenopiles</taxon>
        <taxon>Oomycota</taxon>
        <taxon>Peronosporomycetes</taxon>
        <taxon>Pythiales</taxon>
        <taxon>Pythiaceae</taxon>
        <taxon>Globisporangium</taxon>
    </lineage>
</organism>
<feature type="binding site" evidence="5">
    <location>
        <position position="486"/>
    </location>
    <ligand>
        <name>substrate</name>
    </ligand>
</feature>
<evidence type="ECO:0000259" key="7">
    <source>
        <dbReference type="Pfam" id="PF05028"/>
    </source>
</evidence>
<accession>K3WNS6</accession>
<evidence type="ECO:0000256" key="1">
    <source>
        <dbReference type="ARBA" id="ARBA00009545"/>
    </source>
</evidence>
<dbReference type="GO" id="GO:0005634">
    <property type="term" value="C:nucleus"/>
    <property type="evidence" value="ECO:0007669"/>
    <property type="project" value="TreeGrafter"/>
</dbReference>
<dbReference type="EnsemblProtists" id="PYU1_T006618">
    <property type="protein sequence ID" value="PYU1_T006618"/>
    <property type="gene ID" value="PYU1_G006606"/>
</dbReference>
<feature type="domain" description="PARG helical" evidence="8">
    <location>
        <begin position="247"/>
        <end position="411"/>
    </location>
</feature>
<dbReference type="Pfam" id="PF05028">
    <property type="entry name" value="PARG_cat_C"/>
    <property type="match status" value="1"/>
</dbReference>
<dbReference type="GO" id="GO:0006282">
    <property type="term" value="P:regulation of DNA repair"/>
    <property type="evidence" value="ECO:0007669"/>
    <property type="project" value="InterPro"/>
</dbReference>
<evidence type="ECO:0000259" key="8">
    <source>
        <dbReference type="Pfam" id="PF20811"/>
    </source>
</evidence>
<evidence type="ECO:0000256" key="4">
    <source>
        <dbReference type="PIRSR" id="PIRSR607724-1"/>
    </source>
</evidence>
<dbReference type="Pfam" id="PF20811">
    <property type="entry name" value="PARG_cat_N"/>
    <property type="match status" value="1"/>
</dbReference>
<dbReference type="InterPro" id="IPR046372">
    <property type="entry name" value="PARG_cat_C"/>
</dbReference>
<reference evidence="9" key="3">
    <citation type="submission" date="2015-02" db="UniProtKB">
        <authorList>
            <consortium name="EnsemblProtists"/>
        </authorList>
    </citation>
    <scope>IDENTIFICATION</scope>
    <source>
        <strain evidence="9">DAOM BR144</strain>
    </source>
</reference>
<dbReference type="AlphaFoldDB" id="K3WNS6"/>
<sequence>MQRTSNDSGFKRRKSAFSLSGKWFRFHGMSAAARAELTTAIAVANGHVDATTADAPVGSNGAVVVYVITDYWVDTHYKPRRATSSAIAFVPVTELWVNEMLRTQEWIDPDAFALFAPPPKPRHGPIPLQSLMSYPIHFEIGGDDGEDAPVAMEIVDSDVNMRGETPPPSGDAASWTPTLVPRLPMKLPCSPTNAWRDRVPLWPYYVAYLNMPMRNPRELSVIIKSISGMEDRVQLSCLEKALQELLTKNQREEFFGKFLPEMARLVLNLPTMFAKQPALLAAFCDPQGPGAHANVLTQSCSFTKLEALALVSACFFCVFPSQTRIVKKQPTRLSQDSEELHNTEGEDDEEVDFPFFTMQRMYSASPTSRVVDLKAHKIRTVLQYFLRVVPLAIDVNAGRQKLQEEVITFTRVTAILPETTKKPFDMASQDLLRALTVSADPAAEARAMGGVRCESNRLIEDLDGHLQIDFANKYAGGGVFGTGCVQEEIRFLLSPELFIACLVFAKLEPNESFVIHGTERYSSYKGYGDTFEFGGNYNDQTDFESISADARGINTRRRKCVIVGIDAVNYGSAAVGRQYTSVHIWRDLVKAFVGFAYPEQVSARWPVATGNWGCGVFRGDAELKFLIQWLAASFAGRELVYVLFDRDQELHDKISELLQVLHAITDESEKRVVPVLIAEFLLNLDTILKNHVNALRNTAMRGRVPRPSVLALARGFLRHKLAGYGRRSRMDDAGEASSASASASLTVQSPPRDAKRQDENARTSPMKRKAPSLVRVAAESPKQRGNPEQDESMKPKLPSPGHREGAGGKSMQQKSIHEFFARK</sequence>
<keyword evidence="10" id="KW-1185">Reference proteome</keyword>
<feature type="active site" evidence="4">
    <location>
        <position position="487"/>
    </location>
</feature>
<dbReference type="GO" id="GO:0005737">
    <property type="term" value="C:cytoplasm"/>
    <property type="evidence" value="ECO:0007669"/>
    <property type="project" value="TreeGrafter"/>
</dbReference>
<reference evidence="10" key="1">
    <citation type="journal article" date="2010" name="Genome Biol.">
        <title>Genome sequence of the necrotrophic plant pathogen Pythium ultimum reveals original pathogenicity mechanisms and effector repertoire.</title>
        <authorList>
            <person name="Levesque C.A."/>
            <person name="Brouwer H."/>
            <person name="Cano L."/>
            <person name="Hamilton J.P."/>
            <person name="Holt C."/>
            <person name="Huitema E."/>
            <person name="Raffaele S."/>
            <person name="Robideau G.P."/>
            <person name="Thines M."/>
            <person name="Win J."/>
            <person name="Zerillo M.M."/>
            <person name="Beakes G.W."/>
            <person name="Boore J.L."/>
            <person name="Busam D."/>
            <person name="Dumas B."/>
            <person name="Ferriera S."/>
            <person name="Fuerstenberg S.I."/>
            <person name="Gachon C.M."/>
            <person name="Gaulin E."/>
            <person name="Govers F."/>
            <person name="Grenville-Briggs L."/>
            <person name="Horner N."/>
            <person name="Hostetler J."/>
            <person name="Jiang R.H."/>
            <person name="Johnson J."/>
            <person name="Krajaejun T."/>
            <person name="Lin H."/>
            <person name="Meijer H.J."/>
            <person name="Moore B."/>
            <person name="Morris P."/>
            <person name="Phuntmart V."/>
            <person name="Puiu D."/>
            <person name="Shetty J."/>
            <person name="Stajich J.E."/>
            <person name="Tripathy S."/>
            <person name="Wawra S."/>
            <person name="van West P."/>
            <person name="Whitty B.R."/>
            <person name="Coutinho P.M."/>
            <person name="Henrissat B."/>
            <person name="Martin F."/>
            <person name="Thomas P.D."/>
            <person name="Tyler B.M."/>
            <person name="De Vries R.P."/>
            <person name="Kamoun S."/>
            <person name="Yandell M."/>
            <person name="Tisserat N."/>
            <person name="Buell C.R."/>
        </authorList>
    </citation>
    <scope>NUCLEOTIDE SEQUENCE</scope>
    <source>
        <strain evidence="10">DAOM:BR144</strain>
    </source>
</reference>
<feature type="domain" description="PARG catalytic Macro" evidence="7">
    <location>
        <begin position="446"/>
        <end position="648"/>
    </location>
</feature>
<name>K3WNS6_GLOUD</name>
<comment type="similarity">
    <text evidence="1">Belongs to the poly(ADP-ribose) glycohydrolase family.</text>
</comment>
<dbReference type="GO" id="GO:0004649">
    <property type="term" value="F:poly(ADP-ribose) glycohydrolase activity"/>
    <property type="evidence" value="ECO:0007669"/>
    <property type="project" value="UniProtKB-EC"/>
</dbReference>
<dbReference type="VEuPathDB" id="FungiDB:PYU1_G006606"/>
<dbReference type="PANTHER" id="PTHR12837:SF0">
    <property type="entry name" value="POLY(ADP-RIBOSE) GLYCOHYDROLASE"/>
    <property type="match status" value="1"/>
</dbReference>
<dbReference type="GO" id="GO:0005975">
    <property type="term" value="P:carbohydrate metabolic process"/>
    <property type="evidence" value="ECO:0007669"/>
    <property type="project" value="InterPro"/>
</dbReference>
<dbReference type="PANTHER" id="PTHR12837">
    <property type="entry name" value="POLY ADP-RIBOSE GLYCOHYDROLASE"/>
    <property type="match status" value="1"/>
</dbReference>
<evidence type="ECO:0000256" key="6">
    <source>
        <dbReference type="SAM" id="MobiDB-lite"/>
    </source>
</evidence>